<dbReference type="GO" id="GO:0000156">
    <property type="term" value="F:phosphorelay response regulator activity"/>
    <property type="evidence" value="ECO:0007669"/>
    <property type="project" value="TreeGrafter"/>
</dbReference>
<feature type="modified residue" description="4-aspartylphosphate" evidence="2">
    <location>
        <position position="51"/>
    </location>
</feature>
<dbReference type="CDD" id="cd00383">
    <property type="entry name" value="trans_reg_C"/>
    <property type="match status" value="1"/>
</dbReference>
<name>A0A2T4UIN6_9ACTN</name>
<dbReference type="SMART" id="SM00448">
    <property type="entry name" value="REC"/>
    <property type="match status" value="1"/>
</dbReference>
<dbReference type="Gene3D" id="3.40.50.2300">
    <property type="match status" value="1"/>
</dbReference>
<dbReference type="InterPro" id="IPR036388">
    <property type="entry name" value="WH-like_DNA-bd_sf"/>
</dbReference>
<reference evidence="6 7" key="1">
    <citation type="submission" date="2018-03" db="EMBL/GenBank/DDBJ databases">
        <title>Aquarubrobacter algicola gen. nov., sp. nov., a novel actinobacterium isolated from shallow eutrophic lake during the end of cyanobacterial harmful algal blooms.</title>
        <authorList>
            <person name="Chun S.J."/>
        </authorList>
    </citation>
    <scope>NUCLEOTIDE SEQUENCE [LARGE SCALE GENOMIC DNA]</scope>
    <source>
        <strain evidence="6 7">Seoho-28</strain>
    </source>
</reference>
<dbReference type="SMART" id="SM00862">
    <property type="entry name" value="Trans_reg_C"/>
    <property type="match status" value="1"/>
</dbReference>
<evidence type="ECO:0000256" key="3">
    <source>
        <dbReference type="PROSITE-ProRule" id="PRU01091"/>
    </source>
</evidence>
<dbReference type="Gene3D" id="1.10.10.10">
    <property type="entry name" value="Winged helix-like DNA-binding domain superfamily/Winged helix DNA-binding domain"/>
    <property type="match status" value="1"/>
</dbReference>
<dbReference type="InterPro" id="IPR001789">
    <property type="entry name" value="Sig_transdc_resp-reg_receiver"/>
</dbReference>
<evidence type="ECO:0000313" key="6">
    <source>
        <dbReference type="EMBL" id="PTL59096.1"/>
    </source>
</evidence>
<evidence type="ECO:0000259" key="4">
    <source>
        <dbReference type="PROSITE" id="PS50110"/>
    </source>
</evidence>
<organism evidence="6 7">
    <name type="scientific">Paraconexibacter algicola</name>
    <dbReference type="NCBI Taxonomy" id="2133960"/>
    <lineage>
        <taxon>Bacteria</taxon>
        <taxon>Bacillati</taxon>
        <taxon>Actinomycetota</taxon>
        <taxon>Thermoleophilia</taxon>
        <taxon>Solirubrobacterales</taxon>
        <taxon>Paraconexibacteraceae</taxon>
        <taxon>Paraconexibacter</taxon>
    </lineage>
</organism>
<accession>A0A2T4UIN6</accession>
<dbReference type="Gene3D" id="6.10.250.690">
    <property type="match status" value="1"/>
</dbReference>
<evidence type="ECO:0000313" key="7">
    <source>
        <dbReference type="Proteomes" id="UP000240739"/>
    </source>
</evidence>
<dbReference type="Proteomes" id="UP000240739">
    <property type="component" value="Unassembled WGS sequence"/>
</dbReference>
<evidence type="ECO:0000256" key="1">
    <source>
        <dbReference type="ARBA" id="ARBA00023125"/>
    </source>
</evidence>
<dbReference type="GO" id="GO:0000976">
    <property type="term" value="F:transcription cis-regulatory region binding"/>
    <property type="evidence" value="ECO:0007669"/>
    <property type="project" value="TreeGrafter"/>
</dbReference>
<dbReference type="InterPro" id="IPR039420">
    <property type="entry name" value="WalR-like"/>
</dbReference>
<dbReference type="PANTHER" id="PTHR48111:SF36">
    <property type="entry name" value="TRANSCRIPTIONAL REGULATORY PROTEIN CUTR"/>
    <property type="match status" value="1"/>
</dbReference>
<dbReference type="RefSeq" id="WP_107567532.1">
    <property type="nucleotide sequence ID" value="NZ_PYYB01000001.1"/>
</dbReference>
<dbReference type="InterPro" id="IPR001867">
    <property type="entry name" value="OmpR/PhoB-type_DNA-bd"/>
</dbReference>
<sequence length="227" mass="23770">MRILVVEDETDIAAAVATALRDAGYACDVAADVAQADLLVDLHPYDAAVLDRRLPDGEGLELCAAWRAAGHGFPVLVLTAFDGTAAIVDGLGAGADDYLTKPFAAAELVARVQALLRRAPVAPRPVLRVGALEIERGPRRVRDGAVVVSLTAKEFALLEQLALADGAVVDRYALLESCWDHAAEPGSNVVDVHVRALRRKLGADVVETVRGAGYRIGACRGSAGDAS</sequence>
<dbReference type="GO" id="GO:0005829">
    <property type="term" value="C:cytosol"/>
    <property type="evidence" value="ECO:0007669"/>
    <property type="project" value="TreeGrafter"/>
</dbReference>
<keyword evidence="2" id="KW-0597">Phosphoprotein</keyword>
<feature type="DNA-binding region" description="OmpR/PhoB-type" evidence="3">
    <location>
        <begin position="124"/>
        <end position="218"/>
    </location>
</feature>
<proteinExistence type="predicted"/>
<gene>
    <name evidence="6" type="ORF">C7Y72_05260</name>
</gene>
<dbReference type="OrthoDB" id="9802426at2"/>
<dbReference type="EMBL" id="PYYB01000001">
    <property type="protein sequence ID" value="PTL59096.1"/>
    <property type="molecule type" value="Genomic_DNA"/>
</dbReference>
<dbReference type="PROSITE" id="PS51755">
    <property type="entry name" value="OMPR_PHOB"/>
    <property type="match status" value="1"/>
</dbReference>
<dbReference type="SUPFAM" id="SSF52172">
    <property type="entry name" value="CheY-like"/>
    <property type="match status" value="1"/>
</dbReference>
<protein>
    <submittedName>
        <fullName evidence="6">DNA-binding response regulator</fullName>
    </submittedName>
</protein>
<evidence type="ECO:0000259" key="5">
    <source>
        <dbReference type="PROSITE" id="PS51755"/>
    </source>
</evidence>
<feature type="domain" description="OmpR/PhoB-type" evidence="5">
    <location>
        <begin position="124"/>
        <end position="218"/>
    </location>
</feature>
<comment type="caution">
    <text evidence="6">The sequence shown here is derived from an EMBL/GenBank/DDBJ whole genome shotgun (WGS) entry which is preliminary data.</text>
</comment>
<keyword evidence="7" id="KW-1185">Reference proteome</keyword>
<dbReference type="InterPro" id="IPR011006">
    <property type="entry name" value="CheY-like_superfamily"/>
</dbReference>
<dbReference type="Pfam" id="PF00072">
    <property type="entry name" value="Response_reg"/>
    <property type="match status" value="1"/>
</dbReference>
<dbReference type="PROSITE" id="PS50110">
    <property type="entry name" value="RESPONSE_REGULATORY"/>
    <property type="match status" value="1"/>
</dbReference>
<dbReference type="PANTHER" id="PTHR48111">
    <property type="entry name" value="REGULATOR OF RPOS"/>
    <property type="match status" value="1"/>
</dbReference>
<evidence type="ECO:0000256" key="2">
    <source>
        <dbReference type="PROSITE-ProRule" id="PRU00169"/>
    </source>
</evidence>
<keyword evidence="1 3" id="KW-0238">DNA-binding</keyword>
<feature type="domain" description="Response regulatory" evidence="4">
    <location>
        <begin position="2"/>
        <end position="116"/>
    </location>
</feature>
<dbReference type="Pfam" id="PF00486">
    <property type="entry name" value="Trans_reg_C"/>
    <property type="match status" value="1"/>
</dbReference>
<dbReference type="AlphaFoldDB" id="A0A2T4UIN6"/>
<dbReference type="GO" id="GO:0006355">
    <property type="term" value="P:regulation of DNA-templated transcription"/>
    <property type="evidence" value="ECO:0007669"/>
    <property type="project" value="InterPro"/>
</dbReference>
<dbReference type="GO" id="GO:0032993">
    <property type="term" value="C:protein-DNA complex"/>
    <property type="evidence" value="ECO:0007669"/>
    <property type="project" value="TreeGrafter"/>
</dbReference>